<evidence type="ECO:0000313" key="2">
    <source>
        <dbReference type="Proteomes" id="UP000297703"/>
    </source>
</evidence>
<dbReference type="AlphaFoldDB" id="A0A4D9E529"/>
<dbReference type="Proteomes" id="UP000297703">
    <property type="component" value="Unassembled WGS sequence"/>
</dbReference>
<reference evidence="1 2" key="1">
    <citation type="submission" date="2019-04" db="EMBL/GenBank/DDBJ databases">
        <title>Draft genome of the big-headed turtle Platysternon megacephalum.</title>
        <authorList>
            <person name="Gong S."/>
        </authorList>
    </citation>
    <scope>NUCLEOTIDE SEQUENCE [LARGE SCALE GENOMIC DNA]</scope>
    <source>
        <strain evidence="1">DO16091913</strain>
        <tissue evidence="1">Muscle</tissue>
    </source>
</reference>
<proteinExistence type="predicted"/>
<name>A0A4D9E529_9SAUR</name>
<protein>
    <submittedName>
        <fullName evidence="1">Zinc finger protein 740</fullName>
    </submittedName>
</protein>
<dbReference type="EMBL" id="QXTE01000131">
    <property type="protein sequence ID" value="TFK04647.1"/>
    <property type="molecule type" value="Genomic_DNA"/>
</dbReference>
<keyword evidence="2" id="KW-1185">Reference proteome</keyword>
<evidence type="ECO:0000313" key="1">
    <source>
        <dbReference type="EMBL" id="TFK04647.1"/>
    </source>
</evidence>
<organism evidence="1 2">
    <name type="scientific">Platysternon megacephalum</name>
    <name type="common">big-headed turtle</name>
    <dbReference type="NCBI Taxonomy" id="55544"/>
    <lineage>
        <taxon>Eukaryota</taxon>
        <taxon>Metazoa</taxon>
        <taxon>Chordata</taxon>
        <taxon>Craniata</taxon>
        <taxon>Vertebrata</taxon>
        <taxon>Euteleostomi</taxon>
        <taxon>Archelosauria</taxon>
        <taxon>Testudinata</taxon>
        <taxon>Testudines</taxon>
        <taxon>Cryptodira</taxon>
        <taxon>Durocryptodira</taxon>
        <taxon>Testudinoidea</taxon>
        <taxon>Platysternidae</taxon>
        <taxon>Platysternon</taxon>
    </lineage>
</organism>
<accession>A0A4D9E529</accession>
<reference evidence="1 2" key="2">
    <citation type="submission" date="2019-04" db="EMBL/GenBank/DDBJ databases">
        <title>The genome sequence of big-headed turtle.</title>
        <authorList>
            <person name="Gong S."/>
        </authorList>
    </citation>
    <scope>NUCLEOTIDE SEQUENCE [LARGE SCALE GENOMIC DNA]</scope>
    <source>
        <strain evidence="1">DO16091913</strain>
        <tissue evidence="1">Muscle</tissue>
    </source>
</reference>
<sequence>MLAAGCRLKGPISPLPTRGGQSAKLDLHLRPSLAPVQTLSRGAVRAHFAPVSVPAPSAGQREPAPGEFLQEDKASPGYRLALKWKQSPRVIQGVGWRAPFSPGQAGSVSSVEPHGGAWSSMGRANSEGLELGHRWLWDFSMASPWDPWMCLAALPPLRPASRPLCVEPVTSLGS</sequence>
<gene>
    <name evidence="1" type="ORF">DR999_PMT12867</name>
</gene>
<comment type="caution">
    <text evidence="1">The sequence shown here is derived from an EMBL/GenBank/DDBJ whole genome shotgun (WGS) entry which is preliminary data.</text>
</comment>